<accession>A0ABT4GCN2</accession>
<keyword evidence="2" id="KW-1185">Reference proteome</keyword>
<dbReference type="Gene3D" id="3.40.50.720">
    <property type="entry name" value="NAD(P)-binding Rossmann-like Domain"/>
    <property type="match status" value="1"/>
</dbReference>
<evidence type="ECO:0000313" key="1">
    <source>
        <dbReference type="EMBL" id="MCY9693843.1"/>
    </source>
</evidence>
<proteinExistence type="predicted"/>
<evidence type="ECO:0000313" key="2">
    <source>
        <dbReference type="Proteomes" id="UP001527099"/>
    </source>
</evidence>
<dbReference type="RefSeq" id="WP_268615528.1">
    <property type="nucleotide sequence ID" value="NZ_JAMDMX010000041.1"/>
</dbReference>
<protein>
    <recommendedName>
        <fullName evidence="3">D-glycerate dehydrogenase</fullName>
    </recommendedName>
</protein>
<gene>
    <name evidence="1" type="ORF">M5X19_13175</name>
</gene>
<name>A0ABT4GCN2_9BACL</name>
<dbReference type="Proteomes" id="UP001527099">
    <property type="component" value="Unassembled WGS sequence"/>
</dbReference>
<dbReference type="SUPFAM" id="SSF52283">
    <property type="entry name" value="Formate/glycerate dehydrogenase catalytic domain-like"/>
    <property type="match status" value="1"/>
</dbReference>
<evidence type="ECO:0008006" key="3">
    <source>
        <dbReference type="Google" id="ProtNLM"/>
    </source>
</evidence>
<sequence length="65" mass="7645">MRPKVYITRRIPDHIKAMIEIQCDVRMWSEEDAAVPREVLEREIIEADGLFCLLTETIDAQLMEI</sequence>
<dbReference type="EMBL" id="JAMDMX010000041">
    <property type="protein sequence ID" value="MCY9693843.1"/>
    <property type="molecule type" value="Genomic_DNA"/>
</dbReference>
<comment type="caution">
    <text evidence="1">The sequence shown here is derived from an EMBL/GenBank/DDBJ whole genome shotgun (WGS) entry which is preliminary data.</text>
</comment>
<organism evidence="1 2">
    <name type="scientific">Paenibacillus alginolyticus</name>
    <dbReference type="NCBI Taxonomy" id="59839"/>
    <lineage>
        <taxon>Bacteria</taxon>
        <taxon>Bacillati</taxon>
        <taxon>Bacillota</taxon>
        <taxon>Bacilli</taxon>
        <taxon>Bacillales</taxon>
        <taxon>Paenibacillaceae</taxon>
        <taxon>Paenibacillus</taxon>
    </lineage>
</organism>
<reference evidence="1 2" key="1">
    <citation type="submission" date="2022-05" db="EMBL/GenBank/DDBJ databases">
        <title>Genome Sequencing of Bee-Associated Microbes.</title>
        <authorList>
            <person name="Dunlap C."/>
        </authorList>
    </citation>
    <scope>NUCLEOTIDE SEQUENCE [LARGE SCALE GENOMIC DNA]</scope>
    <source>
        <strain evidence="1 2">NRRL B-14421</strain>
    </source>
</reference>